<proteinExistence type="predicted"/>
<dbReference type="eggNOG" id="ENOG502QTT5">
    <property type="taxonomic scope" value="Eukaryota"/>
</dbReference>
<dbReference type="AlphaFoldDB" id="G8BN47"/>
<dbReference type="PANTHER" id="PTHR40370">
    <property type="entry name" value="EXPRESSED PROTEIN"/>
    <property type="match status" value="1"/>
</dbReference>
<feature type="domain" description="DUF3074" evidence="1">
    <location>
        <begin position="72"/>
        <end position="250"/>
    </location>
</feature>
<evidence type="ECO:0000259" key="1">
    <source>
        <dbReference type="Pfam" id="PF11274"/>
    </source>
</evidence>
<dbReference type="OMA" id="GDGAPWH"/>
<dbReference type="KEGG" id="tpf:TPHA_0A02420"/>
<keyword evidence="3" id="KW-1185">Reference proteome</keyword>
<dbReference type="PANTHER" id="PTHR40370:SF1">
    <property type="entry name" value="DUF3074 DOMAIN-CONTAINING PROTEIN"/>
    <property type="match status" value="1"/>
</dbReference>
<evidence type="ECO:0000313" key="2">
    <source>
        <dbReference type="EMBL" id="CCE61325.1"/>
    </source>
</evidence>
<dbReference type="Proteomes" id="UP000005666">
    <property type="component" value="Chromosome 1"/>
</dbReference>
<dbReference type="SUPFAM" id="SSF55961">
    <property type="entry name" value="Bet v1-like"/>
    <property type="match status" value="1"/>
</dbReference>
<protein>
    <recommendedName>
        <fullName evidence="1">DUF3074 domain-containing protein</fullName>
    </recommendedName>
</protein>
<dbReference type="OrthoDB" id="6423603at2759"/>
<evidence type="ECO:0000313" key="3">
    <source>
        <dbReference type="Proteomes" id="UP000005666"/>
    </source>
</evidence>
<accession>G8BN47</accession>
<dbReference type="InterPro" id="IPR024500">
    <property type="entry name" value="DUF3074"/>
</dbReference>
<dbReference type="HOGENOM" id="CLU_078586_1_0_1"/>
<dbReference type="RefSeq" id="XP_003683759.1">
    <property type="nucleotide sequence ID" value="XM_003683711.1"/>
</dbReference>
<dbReference type="Pfam" id="PF11274">
    <property type="entry name" value="DUF3074"/>
    <property type="match status" value="1"/>
</dbReference>
<name>G8BN47_TETPH</name>
<gene>
    <name evidence="2" type="primary">TPHA0A02420</name>
    <name evidence="2" type="ordered locus">TPHA_0A02420</name>
</gene>
<reference evidence="2 3" key="1">
    <citation type="journal article" date="2011" name="Proc. Natl. Acad. Sci. U.S.A.">
        <title>Evolutionary erosion of yeast sex chromosomes by mating-type switching accidents.</title>
        <authorList>
            <person name="Gordon J.L."/>
            <person name="Armisen D."/>
            <person name="Proux-Wera E."/>
            <person name="Oheigeartaigh S.S."/>
            <person name="Byrne K.P."/>
            <person name="Wolfe K.H."/>
        </authorList>
    </citation>
    <scope>NUCLEOTIDE SEQUENCE [LARGE SCALE GENOMIC DNA]</scope>
    <source>
        <strain evidence="3">ATCC 24235 / CBS 4417 / NBRC 1672 / NRRL Y-8282 / UCD 70-5</strain>
    </source>
</reference>
<organism evidence="2 3">
    <name type="scientific">Tetrapisispora phaffii (strain ATCC 24235 / CBS 4417 / NBRC 1672 / NRRL Y-8282 / UCD 70-5)</name>
    <name type="common">Yeast</name>
    <name type="synonym">Fabospora phaffii</name>
    <dbReference type="NCBI Taxonomy" id="1071381"/>
    <lineage>
        <taxon>Eukaryota</taxon>
        <taxon>Fungi</taxon>
        <taxon>Dikarya</taxon>
        <taxon>Ascomycota</taxon>
        <taxon>Saccharomycotina</taxon>
        <taxon>Saccharomycetes</taxon>
        <taxon>Saccharomycetales</taxon>
        <taxon>Saccharomycetaceae</taxon>
        <taxon>Tetrapisispora</taxon>
    </lineage>
</organism>
<dbReference type="GeneID" id="11532378"/>
<sequence length="258" mass="30198">MTVLRISSKPFKEAELPKDKIELINAGLQMTRDVVTKWKKGKCYDFKNKNFQKDNKDIKVQCYSTTVDADYWLSRVSKHKIEKKVYEKILYYLVGVERNDKGEWVMEDRAKRSELELEYIEVLNKVEVMQRTESGWVLVNLEYELGKPLTTREFNEWVYPIEPFMNEETGIETSLIISLVADKPLKESTIHLNHTKAYYIGVEKLEYNYKTEDFTWTMCTSSDAGGNIPKFLQNATIAKTVSKDVPYMFDHLKKSIGK</sequence>
<dbReference type="EMBL" id="HE612856">
    <property type="protein sequence ID" value="CCE61325.1"/>
    <property type="molecule type" value="Genomic_DNA"/>
</dbReference>